<comment type="similarity">
    <text evidence="2 5">Belongs to the flagella basal body rod proteins family.</text>
</comment>
<organism evidence="10 11">
    <name type="scientific">Lacibacterium aquatile</name>
    <dbReference type="NCBI Taxonomy" id="1168082"/>
    <lineage>
        <taxon>Bacteria</taxon>
        <taxon>Pseudomonadati</taxon>
        <taxon>Pseudomonadota</taxon>
        <taxon>Alphaproteobacteria</taxon>
        <taxon>Rhodospirillales</taxon>
        <taxon>Rhodospirillaceae</taxon>
    </lineage>
</organism>
<evidence type="ECO:0000256" key="5">
    <source>
        <dbReference type="RuleBase" id="RU362116"/>
    </source>
</evidence>
<evidence type="ECO:0000256" key="3">
    <source>
        <dbReference type="ARBA" id="ARBA00019015"/>
    </source>
</evidence>
<keyword evidence="10" id="KW-0969">Cilium</keyword>
<dbReference type="Pfam" id="PF06429">
    <property type="entry name" value="Flg_bbr_C"/>
    <property type="match status" value="1"/>
</dbReference>
<dbReference type="InterPro" id="IPR037925">
    <property type="entry name" value="FlgE/F/G-like"/>
</dbReference>
<dbReference type="Pfam" id="PF22692">
    <property type="entry name" value="LlgE_F_G_D1"/>
    <property type="match status" value="1"/>
</dbReference>
<feature type="domain" description="Flagellar hook protein FlgE/F/G-like D1" evidence="9">
    <location>
        <begin position="85"/>
        <end position="142"/>
    </location>
</feature>
<dbReference type="InterPro" id="IPR010930">
    <property type="entry name" value="Flg_bb/hook_C_dom"/>
</dbReference>
<dbReference type="PANTHER" id="PTHR30435">
    <property type="entry name" value="FLAGELLAR PROTEIN"/>
    <property type="match status" value="1"/>
</dbReference>
<keyword evidence="10" id="KW-0966">Cell projection</keyword>
<evidence type="ECO:0000256" key="2">
    <source>
        <dbReference type="ARBA" id="ARBA00009677"/>
    </source>
</evidence>
<evidence type="ECO:0000256" key="1">
    <source>
        <dbReference type="ARBA" id="ARBA00004117"/>
    </source>
</evidence>
<dbReference type="InterPro" id="IPR011491">
    <property type="entry name" value="FlgE_D2"/>
</dbReference>
<comment type="subcellular location">
    <subcellularLocation>
        <location evidence="1 5">Bacterial flagellum basal body</location>
    </subcellularLocation>
</comment>
<dbReference type="Gene3D" id="2.60.98.20">
    <property type="entry name" value="Flagellar hook protein FlgE"/>
    <property type="match status" value="1"/>
</dbReference>
<proteinExistence type="inferred from homology"/>
<name>A0ABW5DNK7_9PROT</name>
<dbReference type="PANTHER" id="PTHR30435:SF1">
    <property type="entry name" value="FLAGELLAR HOOK PROTEIN FLGE"/>
    <property type="match status" value="1"/>
</dbReference>
<protein>
    <recommendedName>
        <fullName evidence="3 5">Flagellar hook protein FlgE</fullName>
    </recommendedName>
</protein>
<evidence type="ECO:0000259" key="6">
    <source>
        <dbReference type="Pfam" id="PF00460"/>
    </source>
</evidence>
<evidence type="ECO:0000259" key="7">
    <source>
        <dbReference type="Pfam" id="PF06429"/>
    </source>
</evidence>
<dbReference type="Proteomes" id="UP001597295">
    <property type="component" value="Unassembled WGS sequence"/>
</dbReference>
<evidence type="ECO:0000313" key="11">
    <source>
        <dbReference type="Proteomes" id="UP001597295"/>
    </source>
</evidence>
<evidence type="ECO:0000259" key="8">
    <source>
        <dbReference type="Pfam" id="PF07559"/>
    </source>
</evidence>
<feature type="domain" description="Flagellar hook protein FlgE D2" evidence="8">
    <location>
        <begin position="361"/>
        <end position="522"/>
    </location>
</feature>
<dbReference type="NCBIfam" id="TIGR03506">
    <property type="entry name" value="FlgEFG_subfam"/>
    <property type="match status" value="2"/>
</dbReference>
<dbReference type="Pfam" id="PF00460">
    <property type="entry name" value="Flg_bb_rod"/>
    <property type="match status" value="1"/>
</dbReference>
<dbReference type="RefSeq" id="WP_379875666.1">
    <property type="nucleotide sequence ID" value="NZ_JBHUIP010000005.1"/>
</dbReference>
<evidence type="ECO:0000259" key="9">
    <source>
        <dbReference type="Pfam" id="PF22692"/>
    </source>
</evidence>
<dbReference type="SUPFAM" id="SSF117143">
    <property type="entry name" value="Flagellar hook protein flgE"/>
    <property type="match status" value="2"/>
</dbReference>
<evidence type="ECO:0000313" key="10">
    <source>
        <dbReference type="EMBL" id="MFD2262703.1"/>
    </source>
</evidence>
<dbReference type="InterPro" id="IPR001444">
    <property type="entry name" value="Flag_bb_rod_N"/>
</dbReference>
<dbReference type="InterPro" id="IPR020013">
    <property type="entry name" value="Flagellar_FlgE/F/G"/>
</dbReference>
<comment type="caution">
    <text evidence="10">The sequence shown here is derived from an EMBL/GenBank/DDBJ whole genome shotgun (WGS) entry which is preliminary data.</text>
</comment>
<keyword evidence="11" id="KW-1185">Reference proteome</keyword>
<feature type="domain" description="Flagellar basal body rod protein N-terminal" evidence="6">
    <location>
        <begin position="7"/>
        <end position="37"/>
    </location>
</feature>
<dbReference type="InterPro" id="IPR053967">
    <property type="entry name" value="LlgE_F_G-like_D1"/>
</dbReference>
<dbReference type="PROSITE" id="PS00588">
    <property type="entry name" value="FLAGELLA_BB_ROD"/>
    <property type="match status" value="1"/>
</dbReference>
<sequence length="643" mass="65047">MSVYGALYSAVSGLKAQSTSMGIISDNISNANTVGYKGNSAAFSTLVTAPPSRGSYSPGGVLATTVQNIDRQGLLQASASGTDLAITGRGFFATAAAIDADGRPPLGVERLYTRAGSFTIDKSGNLTNTAGGYLLGVPVDTGVDPATVALLPTAELRAINVGSITGSARGTSTISLGANLPATDLVSPTGAATVTGGVYEFTMDTDKQAAGVVEDTQAISITLQNGDVYTANILTRNTATGYEAVIANITATGTAPAYTGPAEVALGTFTPQDGIATNFDFSATVQFAGGVGSVQFAGSHEGVIVAGAGVPAATYVETTAPTVANNLVTGIRMSNSTGTAASNSTNARLDLSSTTGGLQAARSTSVLIYDTLGVAHNVELAFVKTSANNWDVFITKMTIAGKVGSDGLPVDSISGTSTNSFVNADGTLKTDTTALGSVAGTGLSARLGSLGFTTDGSFSNFTMDGDSILNPASATAGVPLNGLGSTGAANFNPDISFGIAGTKSGVTQNSDDFAVAFVNQDGIKFGYRTGVVIDEFGVVRAVFDNGQRLAVAKIPLVNFANMNALQARTGNVYAETDDSGSATTNFAYQGGVGSITPNAVEGSTVDLAEEFSDMIVTQRTYSANARTITTSDEMLAEVINLKR</sequence>
<comment type="function">
    <text evidence="5">A flexible structure which links the flagellar filament to the drive apparatus in the basal body.</text>
</comment>
<keyword evidence="4 5" id="KW-0975">Bacterial flagellum</keyword>
<keyword evidence="10" id="KW-0282">Flagellum</keyword>
<reference evidence="11" key="1">
    <citation type="journal article" date="2019" name="Int. J. Syst. Evol. Microbiol.">
        <title>The Global Catalogue of Microorganisms (GCM) 10K type strain sequencing project: providing services to taxonomists for standard genome sequencing and annotation.</title>
        <authorList>
            <consortium name="The Broad Institute Genomics Platform"/>
            <consortium name="The Broad Institute Genome Sequencing Center for Infectious Disease"/>
            <person name="Wu L."/>
            <person name="Ma J."/>
        </authorList>
    </citation>
    <scope>NUCLEOTIDE SEQUENCE [LARGE SCALE GENOMIC DNA]</scope>
    <source>
        <strain evidence="11">CGMCC 1.19062</strain>
    </source>
</reference>
<feature type="domain" description="Flagellar basal-body/hook protein C-terminal" evidence="7">
    <location>
        <begin position="598"/>
        <end position="641"/>
    </location>
</feature>
<dbReference type="InterPro" id="IPR019776">
    <property type="entry name" value="Flagellar_basal_body_rod_CS"/>
</dbReference>
<dbReference type="Pfam" id="PF07559">
    <property type="entry name" value="FlgE_D2"/>
    <property type="match status" value="1"/>
</dbReference>
<accession>A0ABW5DNK7</accession>
<dbReference type="EMBL" id="JBHUIP010000005">
    <property type="protein sequence ID" value="MFD2262703.1"/>
    <property type="molecule type" value="Genomic_DNA"/>
</dbReference>
<gene>
    <name evidence="10" type="ORF">ACFSM5_07370</name>
</gene>
<dbReference type="InterPro" id="IPR037058">
    <property type="entry name" value="Falgellar_hook_FlgE_sf"/>
</dbReference>
<evidence type="ECO:0000256" key="4">
    <source>
        <dbReference type="ARBA" id="ARBA00023143"/>
    </source>
</evidence>